<dbReference type="InterPro" id="IPR036909">
    <property type="entry name" value="Cyt_c-like_dom_sf"/>
</dbReference>
<accession>A0ABZ0YZE4</accession>
<proteinExistence type="predicted"/>
<dbReference type="InterPro" id="IPR009056">
    <property type="entry name" value="Cyt_c-like_dom"/>
</dbReference>
<dbReference type="Pfam" id="PF00034">
    <property type="entry name" value="Cytochrom_C"/>
    <property type="match status" value="1"/>
</dbReference>
<evidence type="ECO:0000313" key="7">
    <source>
        <dbReference type="EMBL" id="WQH16899.1"/>
    </source>
</evidence>
<reference evidence="7 8" key="1">
    <citation type="submission" date="2023-11" db="EMBL/GenBank/DDBJ databases">
        <title>MicrobeMod: A computational toolkit for identifying prokaryotic methylation and restriction-modification with nanopore sequencing.</title>
        <authorList>
            <person name="Crits-Christoph A."/>
            <person name="Kang S.C."/>
            <person name="Lee H."/>
            <person name="Ostrov N."/>
        </authorList>
    </citation>
    <scope>NUCLEOTIDE SEQUENCE [LARGE SCALE GENOMIC DNA]</scope>
    <source>
        <strain evidence="7 8">ATCC 49870</strain>
    </source>
</reference>
<feature type="domain" description="Cytochrome c" evidence="6">
    <location>
        <begin position="37"/>
        <end position="127"/>
    </location>
</feature>
<feature type="signal peptide" evidence="5">
    <location>
        <begin position="1"/>
        <end position="29"/>
    </location>
</feature>
<dbReference type="RefSeq" id="WP_322521885.1">
    <property type="nucleotide sequence ID" value="NZ_CP140153.1"/>
</dbReference>
<keyword evidence="5" id="KW-0732">Signal</keyword>
<evidence type="ECO:0000256" key="1">
    <source>
        <dbReference type="ARBA" id="ARBA00022617"/>
    </source>
</evidence>
<keyword evidence="8" id="KW-1185">Reference proteome</keyword>
<dbReference type="InterPro" id="IPR030999">
    <property type="entry name" value="Thiosulf_SoxX"/>
</dbReference>
<evidence type="ECO:0000313" key="8">
    <source>
        <dbReference type="Proteomes" id="UP001327459"/>
    </source>
</evidence>
<dbReference type="Gene3D" id="1.10.760.10">
    <property type="entry name" value="Cytochrome c-like domain"/>
    <property type="match status" value="1"/>
</dbReference>
<name>A0ABZ0YZE4_9GAMM</name>
<gene>
    <name evidence="7" type="primary">soxX</name>
    <name evidence="7" type="ORF">SR882_03070</name>
</gene>
<evidence type="ECO:0000256" key="3">
    <source>
        <dbReference type="ARBA" id="ARBA00023004"/>
    </source>
</evidence>
<dbReference type="SUPFAM" id="SSF46626">
    <property type="entry name" value="Cytochrome c"/>
    <property type="match status" value="1"/>
</dbReference>
<evidence type="ECO:0000256" key="4">
    <source>
        <dbReference type="PROSITE-ProRule" id="PRU00433"/>
    </source>
</evidence>
<dbReference type="EMBL" id="CP140153">
    <property type="protein sequence ID" value="WQH16899.1"/>
    <property type="molecule type" value="Genomic_DNA"/>
</dbReference>
<evidence type="ECO:0000256" key="2">
    <source>
        <dbReference type="ARBA" id="ARBA00022723"/>
    </source>
</evidence>
<organism evidence="7 8">
    <name type="scientific">Guyparkeria halophila</name>
    <dbReference type="NCBI Taxonomy" id="47960"/>
    <lineage>
        <taxon>Bacteria</taxon>
        <taxon>Pseudomonadati</taxon>
        <taxon>Pseudomonadota</taxon>
        <taxon>Gammaproteobacteria</taxon>
        <taxon>Chromatiales</taxon>
        <taxon>Thioalkalibacteraceae</taxon>
        <taxon>Guyparkeria</taxon>
    </lineage>
</organism>
<evidence type="ECO:0000259" key="6">
    <source>
        <dbReference type="PROSITE" id="PS51007"/>
    </source>
</evidence>
<keyword evidence="2 4" id="KW-0479">Metal-binding</keyword>
<feature type="chain" id="PRO_5046802522" evidence="5">
    <location>
        <begin position="30"/>
        <end position="127"/>
    </location>
</feature>
<dbReference type="PROSITE" id="PS51007">
    <property type="entry name" value="CYTC"/>
    <property type="match status" value="1"/>
</dbReference>
<keyword evidence="1 4" id="KW-0349">Heme</keyword>
<dbReference type="NCBIfam" id="TIGR04485">
    <property type="entry name" value="thiosulf_SoxX"/>
    <property type="match status" value="1"/>
</dbReference>
<keyword evidence="3 4" id="KW-0408">Iron</keyword>
<sequence>MKKFTSVITTAGAAALLAAGMGFSGAAAAQNDEGLSDSAKKGKEIAFGRGAGNCLACHQMKGGNLAGNIGPALIAMQARYPDREDLEAVIYDPRDKFGDQTIMPPFGANKILSKEEISNIVDYLYTL</sequence>
<dbReference type="Proteomes" id="UP001327459">
    <property type="component" value="Chromosome"/>
</dbReference>
<protein>
    <submittedName>
        <fullName evidence="7">Sulfur oxidation c-type cytochrome SoxX</fullName>
    </submittedName>
</protein>
<evidence type="ECO:0000256" key="5">
    <source>
        <dbReference type="SAM" id="SignalP"/>
    </source>
</evidence>